<proteinExistence type="predicted"/>
<keyword evidence="4" id="KW-1185">Reference proteome</keyword>
<feature type="transmembrane region" description="Helical" evidence="1">
    <location>
        <begin position="231"/>
        <end position="249"/>
    </location>
</feature>
<feature type="transmembrane region" description="Helical" evidence="1">
    <location>
        <begin position="93"/>
        <end position="110"/>
    </location>
</feature>
<feature type="transmembrane region" description="Helical" evidence="1">
    <location>
        <begin position="12"/>
        <end position="35"/>
    </location>
</feature>
<feature type="domain" description="DUF418" evidence="2">
    <location>
        <begin position="243"/>
        <end position="397"/>
    </location>
</feature>
<feature type="transmembrane region" description="Helical" evidence="1">
    <location>
        <begin position="261"/>
        <end position="283"/>
    </location>
</feature>
<feature type="transmembrane region" description="Helical" evidence="1">
    <location>
        <begin position="329"/>
        <end position="348"/>
    </location>
</feature>
<feature type="transmembrane region" description="Helical" evidence="1">
    <location>
        <begin position="140"/>
        <end position="162"/>
    </location>
</feature>
<comment type="caution">
    <text evidence="3">The sequence shown here is derived from an EMBL/GenBank/DDBJ whole genome shotgun (WGS) entry which is preliminary data.</text>
</comment>
<dbReference type="PANTHER" id="PTHR30590">
    <property type="entry name" value="INNER MEMBRANE PROTEIN"/>
    <property type="match status" value="1"/>
</dbReference>
<evidence type="ECO:0000313" key="3">
    <source>
        <dbReference type="EMBL" id="MDH7639468.1"/>
    </source>
</evidence>
<gene>
    <name evidence="3" type="ORF">QGN17_12070</name>
</gene>
<organism evidence="3 4">
    <name type="scientific">Sphingomonas oryzagri</name>
    <dbReference type="NCBI Taxonomy" id="3042314"/>
    <lineage>
        <taxon>Bacteria</taxon>
        <taxon>Pseudomonadati</taxon>
        <taxon>Pseudomonadota</taxon>
        <taxon>Alphaproteobacteria</taxon>
        <taxon>Sphingomonadales</taxon>
        <taxon>Sphingomonadaceae</taxon>
        <taxon>Sphingomonas</taxon>
    </lineage>
</organism>
<feature type="transmembrane region" description="Helical" evidence="1">
    <location>
        <begin position="116"/>
        <end position="133"/>
    </location>
</feature>
<dbReference type="EMBL" id="JARYGZ010000001">
    <property type="protein sequence ID" value="MDH7639468.1"/>
    <property type="molecule type" value="Genomic_DNA"/>
</dbReference>
<evidence type="ECO:0000256" key="1">
    <source>
        <dbReference type="SAM" id="Phobius"/>
    </source>
</evidence>
<dbReference type="PANTHER" id="PTHR30590:SF2">
    <property type="entry name" value="INNER MEMBRANE PROTEIN"/>
    <property type="match status" value="1"/>
</dbReference>
<evidence type="ECO:0000259" key="2">
    <source>
        <dbReference type="Pfam" id="PF04235"/>
    </source>
</evidence>
<dbReference type="InterPro" id="IPR007349">
    <property type="entry name" value="DUF418"/>
</dbReference>
<name>A0ABT6N3Y1_9SPHN</name>
<dbReference type="Pfam" id="PF04235">
    <property type="entry name" value="DUF418"/>
    <property type="match status" value="1"/>
</dbReference>
<accession>A0ABT6N3Y1</accession>
<protein>
    <submittedName>
        <fullName evidence="3">DUF418 domain-containing protein</fullName>
    </submittedName>
</protein>
<keyword evidence="1" id="KW-0472">Membrane</keyword>
<reference evidence="3" key="1">
    <citation type="submission" date="2023-04" db="EMBL/GenBank/DDBJ databases">
        <title>Sphingomonas sp. MAHUQ-71 isolated from rice field.</title>
        <authorList>
            <person name="Huq M.A."/>
        </authorList>
    </citation>
    <scope>NUCLEOTIDE SEQUENCE</scope>
    <source>
        <strain evidence="3">MAHUQ-71</strain>
    </source>
</reference>
<feature type="transmembrane region" description="Helical" evidence="1">
    <location>
        <begin position="289"/>
        <end position="317"/>
    </location>
</feature>
<feature type="transmembrane region" description="Helical" evidence="1">
    <location>
        <begin position="360"/>
        <end position="380"/>
    </location>
</feature>
<keyword evidence="1" id="KW-1133">Transmembrane helix</keyword>
<dbReference type="RefSeq" id="WP_281044732.1">
    <property type="nucleotide sequence ID" value="NZ_JARYGZ010000001.1"/>
</dbReference>
<dbReference type="InterPro" id="IPR052529">
    <property type="entry name" value="Bact_Transport_Assoc"/>
</dbReference>
<evidence type="ECO:0000313" key="4">
    <source>
        <dbReference type="Proteomes" id="UP001160625"/>
    </source>
</evidence>
<keyword evidence="1" id="KW-0812">Transmembrane</keyword>
<dbReference type="Proteomes" id="UP001160625">
    <property type="component" value="Unassembled WGS sequence"/>
</dbReference>
<sequence length="412" mass="44908">MTDRHGSIDGLRGLAVMGILLMNIAGFALPTGAYFNPMAGGGTAPADLAIWAINFVAVDGKMRALFSILFGASTMIVVERAEAAGLSGARLHLARMATLLLFGAAHLALVWSGDILLHYALVGIIALPFTLLKPSQLVRLAILLLVTQLAIQLIFFSGFLVLRDAAMAPGASQAQIAAWQDFANGVGVSDARHLSAEIARMRGSWGGIAAHRIAEQFPFIPVLLCFDGPETLAFMLIGMAGLKSGFLTAKWERRRYLRWSAIGFAIGLPPVIALCWLCIHSGFETLTTFAAATLCGVPFRPILALSLAALALAWLTVRDRPRLRAVGRMAFSNYLGTSLLMTFLFYGWGVGLFARIERVWLYPIVFAVWGLMLLWSPWWLARFRYGPLEWAWRSLARGGMQPMRRTEAAASI</sequence>